<dbReference type="Gene3D" id="1.10.287.470">
    <property type="entry name" value="Helix hairpin bin"/>
    <property type="match status" value="1"/>
</dbReference>
<feature type="chain" id="PRO_5022954036" evidence="1">
    <location>
        <begin position="22"/>
        <end position="286"/>
    </location>
</feature>
<keyword evidence="3" id="KW-1185">Reference proteome</keyword>
<evidence type="ECO:0000313" key="3">
    <source>
        <dbReference type="Proteomes" id="UP000316598"/>
    </source>
</evidence>
<dbReference type="PANTHER" id="PTHR30469:SF15">
    <property type="entry name" value="HLYD FAMILY OF SECRETION PROTEINS"/>
    <property type="match status" value="1"/>
</dbReference>
<reference evidence="2 3" key="1">
    <citation type="submission" date="2019-02" db="EMBL/GenBank/DDBJ databases">
        <title>Deep-cultivation of Planctomycetes and their phenomic and genomic characterization uncovers novel biology.</title>
        <authorList>
            <person name="Wiegand S."/>
            <person name="Jogler M."/>
            <person name="Boedeker C."/>
            <person name="Pinto D."/>
            <person name="Vollmers J."/>
            <person name="Rivas-Marin E."/>
            <person name="Kohn T."/>
            <person name="Peeters S.H."/>
            <person name="Heuer A."/>
            <person name="Rast P."/>
            <person name="Oberbeckmann S."/>
            <person name="Bunk B."/>
            <person name="Jeske O."/>
            <person name="Meyerdierks A."/>
            <person name="Storesund J.E."/>
            <person name="Kallscheuer N."/>
            <person name="Luecker S."/>
            <person name="Lage O.M."/>
            <person name="Pohl T."/>
            <person name="Merkel B.J."/>
            <person name="Hornburger P."/>
            <person name="Mueller R.-W."/>
            <person name="Bruemmer F."/>
            <person name="Labrenz M."/>
            <person name="Spormann A.M."/>
            <person name="Op Den Camp H."/>
            <person name="Overmann J."/>
            <person name="Amann R."/>
            <person name="Jetten M.S.M."/>
            <person name="Mascher T."/>
            <person name="Medema M.H."/>
            <person name="Devos D.P."/>
            <person name="Kaster A.-K."/>
            <person name="Ovreas L."/>
            <person name="Rohde M."/>
            <person name="Galperin M.Y."/>
            <person name="Jogler C."/>
        </authorList>
    </citation>
    <scope>NUCLEOTIDE SEQUENCE [LARGE SCALE GENOMIC DNA]</scope>
    <source>
        <strain evidence="2 3">Pla22</strain>
    </source>
</reference>
<dbReference type="Gene3D" id="2.40.30.170">
    <property type="match status" value="1"/>
</dbReference>
<dbReference type="SUPFAM" id="SSF111369">
    <property type="entry name" value="HlyD-like secretion proteins"/>
    <property type="match status" value="1"/>
</dbReference>
<dbReference type="GO" id="GO:1990281">
    <property type="term" value="C:efflux pump complex"/>
    <property type="evidence" value="ECO:0007669"/>
    <property type="project" value="TreeGrafter"/>
</dbReference>
<keyword evidence="1" id="KW-0732">Signal</keyword>
<dbReference type="PANTHER" id="PTHR30469">
    <property type="entry name" value="MULTIDRUG RESISTANCE PROTEIN MDTA"/>
    <property type="match status" value="1"/>
</dbReference>
<organism evidence="2 3">
    <name type="scientific">Rubripirellula amarantea</name>
    <dbReference type="NCBI Taxonomy" id="2527999"/>
    <lineage>
        <taxon>Bacteria</taxon>
        <taxon>Pseudomonadati</taxon>
        <taxon>Planctomycetota</taxon>
        <taxon>Planctomycetia</taxon>
        <taxon>Pirellulales</taxon>
        <taxon>Pirellulaceae</taxon>
        <taxon>Rubripirellula</taxon>
    </lineage>
</organism>
<sequence precursor="true">MKFTFTLLILIAATSTSTSLAESFEAFTEPVQTIELSASESGRVADVFVKRGDRVQADSVILRLDSIVLEASRLIAVQEAESTTQIESLAIERDIKQNRREQVLELLGKGAVSPEEAKRATADADIAALNHDAALEKQKLAMLKVKQIDGQLEQRLVRGQVNGLVIDVLCEAGEYVSSSHPHVATVVVLDQLRCTFFVSTEVADLYEAGETVDVMMERTNGAGERRLRGKVEYVAAVTQADSGRVRMDVLIENPQHKIRSGLRCRFDSPRTQLSHVPSYQGGSTRR</sequence>
<dbReference type="AlphaFoldDB" id="A0A5C5WHH9"/>
<evidence type="ECO:0000256" key="1">
    <source>
        <dbReference type="SAM" id="SignalP"/>
    </source>
</evidence>
<name>A0A5C5WHH9_9BACT</name>
<evidence type="ECO:0000313" key="2">
    <source>
        <dbReference type="EMBL" id="TWT50246.1"/>
    </source>
</evidence>
<protein>
    <submittedName>
        <fullName evidence="2">p-hydroxybenzoic acid efflux subunit AaeA</fullName>
    </submittedName>
</protein>
<accession>A0A5C5WHH9</accession>
<dbReference type="RefSeq" id="WP_165440671.1">
    <property type="nucleotide sequence ID" value="NZ_SJPI01000002.1"/>
</dbReference>
<comment type="caution">
    <text evidence="2">The sequence shown here is derived from an EMBL/GenBank/DDBJ whole genome shotgun (WGS) entry which is preliminary data.</text>
</comment>
<dbReference type="Proteomes" id="UP000316598">
    <property type="component" value="Unassembled WGS sequence"/>
</dbReference>
<dbReference type="EMBL" id="SJPI01000002">
    <property type="protein sequence ID" value="TWT50246.1"/>
    <property type="molecule type" value="Genomic_DNA"/>
</dbReference>
<proteinExistence type="predicted"/>
<dbReference type="Gene3D" id="2.40.50.100">
    <property type="match status" value="1"/>
</dbReference>
<dbReference type="GO" id="GO:0015562">
    <property type="term" value="F:efflux transmembrane transporter activity"/>
    <property type="evidence" value="ECO:0007669"/>
    <property type="project" value="TreeGrafter"/>
</dbReference>
<gene>
    <name evidence="2" type="ORF">Pla22_29870</name>
</gene>
<feature type="signal peptide" evidence="1">
    <location>
        <begin position="1"/>
        <end position="21"/>
    </location>
</feature>